<gene>
    <name evidence="2" type="ORF">LCGC14_0297760</name>
</gene>
<comment type="caution">
    <text evidence="2">The sequence shown here is derived from an EMBL/GenBank/DDBJ whole genome shotgun (WGS) entry which is preliminary data.</text>
</comment>
<dbReference type="AlphaFoldDB" id="A0A0F9U853"/>
<evidence type="ECO:0000256" key="1">
    <source>
        <dbReference type="SAM" id="Coils"/>
    </source>
</evidence>
<feature type="coiled-coil region" evidence="1">
    <location>
        <begin position="3"/>
        <end position="30"/>
    </location>
</feature>
<proteinExistence type="predicted"/>
<dbReference type="EMBL" id="LAZR01000183">
    <property type="protein sequence ID" value="KKN83537.1"/>
    <property type="molecule type" value="Genomic_DNA"/>
</dbReference>
<keyword evidence="1" id="KW-0175">Coiled coil</keyword>
<protein>
    <submittedName>
        <fullName evidence="2">Uncharacterized protein</fullName>
    </submittedName>
</protein>
<organism evidence="2">
    <name type="scientific">marine sediment metagenome</name>
    <dbReference type="NCBI Taxonomy" id="412755"/>
    <lineage>
        <taxon>unclassified sequences</taxon>
        <taxon>metagenomes</taxon>
        <taxon>ecological metagenomes</taxon>
    </lineage>
</organism>
<sequence>MNNDDWEVIMADLRRQLSQATKRVEELEAVVDGYPKMADGPVITKGAQVFPSICAEDERGGEVVGFVVLVRDNTPQDTKDVKLLELDEDDVVEACFSTQAAAEQARKEE</sequence>
<reference evidence="2" key="1">
    <citation type="journal article" date="2015" name="Nature">
        <title>Complex archaea that bridge the gap between prokaryotes and eukaryotes.</title>
        <authorList>
            <person name="Spang A."/>
            <person name="Saw J.H."/>
            <person name="Jorgensen S.L."/>
            <person name="Zaremba-Niedzwiedzka K."/>
            <person name="Martijn J."/>
            <person name="Lind A.E."/>
            <person name="van Eijk R."/>
            <person name="Schleper C."/>
            <person name="Guy L."/>
            <person name="Ettema T.J."/>
        </authorList>
    </citation>
    <scope>NUCLEOTIDE SEQUENCE</scope>
</reference>
<accession>A0A0F9U853</accession>
<name>A0A0F9U853_9ZZZZ</name>
<evidence type="ECO:0000313" key="2">
    <source>
        <dbReference type="EMBL" id="KKN83537.1"/>
    </source>
</evidence>